<evidence type="ECO:0000313" key="2">
    <source>
        <dbReference type="Proteomes" id="UP000054279"/>
    </source>
</evidence>
<proteinExistence type="predicted"/>
<keyword evidence="2" id="KW-1185">Reference proteome</keyword>
<sequence>MSSLSSNRSDCALPSSRLILLTSMDRCCWENLRLRRSSPTAEAHKHIERAAYLGFAPVHYKLGHAYEYAAPPFPFDLLLPVQYYWEDIDRNCNWGLIFTLPWTKVKSDGEDIYCFTHDGSSDSIAALIIHLRINNPPTLLSFPGNTTTG</sequence>
<protein>
    <submittedName>
        <fullName evidence="1">Uncharacterized protein</fullName>
    </submittedName>
</protein>
<reference evidence="1 2" key="1">
    <citation type="submission" date="2014-06" db="EMBL/GenBank/DDBJ databases">
        <title>Evolutionary Origins and Diversification of the Mycorrhizal Mutualists.</title>
        <authorList>
            <consortium name="DOE Joint Genome Institute"/>
            <consortium name="Mycorrhizal Genomics Consortium"/>
            <person name="Kohler A."/>
            <person name="Kuo A."/>
            <person name="Nagy L.G."/>
            <person name="Floudas D."/>
            <person name="Copeland A."/>
            <person name="Barry K.W."/>
            <person name="Cichocki N."/>
            <person name="Veneault-Fourrey C."/>
            <person name="LaButti K."/>
            <person name="Lindquist E.A."/>
            <person name="Lipzen A."/>
            <person name="Lundell T."/>
            <person name="Morin E."/>
            <person name="Murat C."/>
            <person name="Riley R."/>
            <person name="Ohm R."/>
            <person name="Sun H."/>
            <person name="Tunlid A."/>
            <person name="Henrissat B."/>
            <person name="Grigoriev I.V."/>
            <person name="Hibbett D.S."/>
            <person name="Martin F."/>
        </authorList>
    </citation>
    <scope>NUCLEOTIDE SEQUENCE [LARGE SCALE GENOMIC DNA]</scope>
    <source>
        <strain evidence="1 2">SS14</strain>
    </source>
</reference>
<dbReference type="EMBL" id="KN837443">
    <property type="protein sequence ID" value="KIJ24975.1"/>
    <property type="molecule type" value="Genomic_DNA"/>
</dbReference>
<dbReference type="Proteomes" id="UP000054279">
    <property type="component" value="Unassembled WGS sequence"/>
</dbReference>
<accession>A0A0C9UIF0</accession>
<gene>
    <name evidence="1" type="ORF">M422DRAFT_274140</name>
</gene>
<organism evidence="1 2">
    <name type="scientific">Sphaerobolus stellatus (strain SS14)</name>
    <dbReference type="NCBI Taxonomy" id="990650"/>
    <lineage>
        <taxon>Eukaryota</taxon>
        <taxon>Fungi</taxon>
        <taxon>Dikarya</taxon>
        <taxon>Basidiomycota</taxon>
        <taxon>Agaricomycotina</taxon>
        <taxon>Agaricomycetes</taxon>
        <taxon>Phallomycetidae</taxon>
        <taxon>Geastrales</taxon>
        <taxon>Sphaerobolaceae</taxon>
        <taxon>Sphaerobolus</taxon>
    </lineage>
</organism>
<name>A0A0C9UIF0_SPHS4</name>
<dbReference type="AlphaFoldDB" id="A0A0C9UIF0"/>
<dbReference type="HOGENOM" id="CLU_1750850_0_0_1"/>
<evidence type="ECO:0000313" key="1">
    <source>
        <dbReference type="EMBL" id="KIJ24975.1"/>
    </source>
</evidence>